<dbReference type="AlphaFoldDB" id="A0AAQ3M2L1"/>
<organism evidence="2 3">
    <name type="scientific">Acrodontium crateriforme</name>
    <dbReference type="NCBI Taxonomy" id="150365"/>
    <lineage>
        <taxon>Eukaryota</taxon>
        <taxon>Fungi</taxon>
        <taxon>Dikarya</taxon>
        <taxon>Ascomycota</taxon>
        <taxon>Pezizomycotina</taxon>
        <taxon>Dothideomycetes</taxon>
        <taxon>Dothideomycetidae</taxon>
        <taxon>Mycosphaerellales</taxon>
        <taxon>Teratosphaeriaceae</taxon>
        <taxon>Acrodontium</taxon>
    </lineage>
</organism>
<feature type="compositionally biased region" description="Basic residues" evidence="1">
    <location>
        <begin position="514"/>
        <end position="529"/>
    </location>
</feature>
<feature type="compositionally biased region" description="Polar residues" evidence="1">
    <location>
        <begin position="51"/>
        <end position="63"/>
    </location>
</feature>
<feature type="region of interest" description="Disordered" evidence="1">
    <location>
        <begin position="1"/>
        <end position="63"/>
    </location>
</feature>
<evidence type="ECO:0000256" key="1">
    <source>
        <dbReference type="SAM" id="MobiDB-lite"/>
    </source>
</evidence>
<proteinExistence type="predicted"/>
<feature type="region of interest" description="Disordered" evidence="1">
    <location>
        <begin position="450"/>
        <end position="469"/>
    </location>
</feature>
<feature type="region of interest" description="Disordered" evidence="1">
    <location>
        <begin position="502"/>
        <end position="578"/>
    </location>
</feature>
<feature type="region of interest" description="Disordered" evidence="1">
    <location>
        <begin position="79"/>
        <end position="99"/>
    </location>
</feature>
<gene>
    <name evidence="2" type="ORF">R9X50_00328300</name>
</gene>
<protein>
    <submittedName>
        <fullName evidence="2">Uncharacterized protein</fullName>
    </submittedName>
</protein>
<reference evidence="2 3" key="1">
    <citation type="submission" date="2023-11" db="EMBL/GenBank/DDBJ databases">
        <title>An acidophilic fungus is an integral part of prey digestion in a carnivorous sundew plant.</title>
        <authorList>
            <person name="Tsai I.J."/>
        </authorList>
    </citation>
    <scope>NUCLEOTIDE SEQUENCE [LARGE SCALE GENOMIC DNA]</scope>
    <source>
        <strain evidence="2">169a</strain>
    </source>
</reference>
<evidence type="ECO:0000313" key="3">
    <source>
        <dbReference type="Proteomes" id="UP001303373"/>
    </source>
</evidence>
<keyword evidence="3" id="KW-1185">Reference proteome</keyword>
<evidence type="ECO:0000313" key="2">
    <source>
        <dbReference type="EMBL" id="WPH00454.1"/>
    </source>
</evidence>
<accession>A0AAQ3M2L1</accession>
<dbReference type="Proteomes" id="UP001303373">
    <property type="component" value="Chromosome 4"/>
</dbReference>
<feature type="region of interest" description="Disordered" evidence="1">
    <location>
        <begin position="357"/>
        <end position="408"/>
    </location>
</feature>
<sequence>MAFQQAHQRPQPLQAPRAVVEPAPLSPARKRSLDESQEWILFSPAQHGDGHSTTLSTQTPRTATQLSDFGSLETRVLSQRPSDSLQEGDLTHLGSEVDDDGAELDSLDDGLHAFHHPFSTSSSPLDQSGGAVLPTHDGLGTFPTPAALQEHLWQFERHNPQRRRHVTTRSSIQQTLDVLEEDEVDDEDERTARIEKWRLEQSKAVLDEIERETRRRRLRMSRTASIDSRCDPTESIAARALSRIDSTIAEEPDTTANESFWQRITRRVIQDLIGLDENTLSVIFGEQLPEDPSPTPTQPSPIALAASQESRVAFNDAAQGWETKLLERVARELGILLHQFSEHDNAFSTYLRTQQTPDYAGIPTSERQPRPISVPRQRRRNTDTPTKAPSDSLFMPTLQRSTTDPSDASVWGVEKEATDDETISTQHQREYWEQDIDVKMIFSYLKTRFASDSNSKPSPSPPGGPLPAAWTTSVVSALGNTPESLRRAEVIRRQHPLVSRATERAVQQVTRRDSLRRRHHMQNLMHKRAGSSSCASQSTKRSRRSKSGSSRHYWDLGGSVGSGSGPALSSGLGGWGEV</sequence>
<name>A0AAQ3M2L1_9PEZI</name>
<dbReference type="EMBL" id="CP138583">
    <property type="protein sequence ID" value="WPH00454.1"/>
    <property type="molecule type" value="Genomic_DNA"/>
</dbReference>